<sequence>MAHSTVVRVGPNLHQSVLRDITALPGQPGTITITGVREASRAIMLTVVDTGAGLPADREPSISSTMGLQIIYALASQIGGKLIWQHSPGTTVTLRIPESTA</sequence>
<accession>A0ABS4D6C4</accession>
<feature type="domain" description="Histidine kinase/HSP90-like ATPase" evidence="1">
    <location>
        <begin position="14"/>
        <end position="99"/>
    </location>
</feature>
<evidence type="ECO:0000259" key="1">
    <source>
        <dbReference type="Pfam" id="PF02518"/>
    </source>
</evidence>
<gene>
    <name evidence="2" type="ORF">EYB53_004640</name>
</gene>
<evidence type="ECO:0000313" key="2">
    <source>
        <dbReference type="EMBL" id="MBP1464992.1"/>
    </source>
</evidence>
<dbReference type="Gene3D" id="3.30.565.10">
    <property type="entry name" value="Histidine kinase-like ATPase, C-terminal domain"/>
    <property type="match status" value="1"/>
</dbReference>
<dbReference type="Proteomes" id="UP001193081">
    <property type="component" value="Unassembled WGS sequence"/>
</dbReference>
<proteinExistence type="predicted"/>
<name>A0ABS4D6C4_9CHLR</name>
<comment type="caution">
    <text evidence="2">The sequence shown here is derived from an EMBL/GenBank/DDBJ whole genome shotgun (WGS) entry which is preliminary data.</text>
</comment>
<dbReference type="InterPro" id="IPR036890">
    <property type="entry name" value="HATPase_C_sf"/>
</dbReference>
<protein>
    <recommendedName>
        <fullName evidence="1">Histidine kinase/HSP90-like ATPase domain-containing protein</fullName>
    </recommendedName>
</protein>
<dbReference type="PANTHER" id="PTHR43065:SF23">
    <property type="entry name" value="SENSOR HISTIDINE KINASE PDTAS"/>
    <property type="match status" value="1"/>
</dbReference>
<keyword evidence="3" id="KW-1185">Reference proteome</keyword>
<dbReference type="InterPro" id="IPR003594">
    <property type="entry name" value="HATPase_dom"/>
</dbReference>
<organism evidence="2 3">
    <name type="scientific">Candidatus Chloroploca mongolica</name>
    <dbReference type="NCBI Taxonomy" id="2528176"/>
    <lineage>
        <taxon>Bacteria</taxon>
        <taxon>Bacillati</taxon>
        <taxon>Chloroflexota</taxon>
        <taxon>Chloroflexia</taxon>
        <taxon>Chloroflexales</taxon>
        <taxon>Chloroflexineae</taxon>
        <taxon>Oscillochloridaceae</taxon>
        <taxon>Candidatus Chloroploca</taxon>
    </lineage>
</organism>
<dbReference type="SUPFAM" id="SSF55874">
    <property type="entry name" value="ATPase domain of HSP90 chaperone/DNA topoisomerase II/histidine kinase"/>
    <property type="match status" value="1"/>
</dbReference>
<dbReference type="EMBL" id="SIJK02000005">
    <property type="protein sequence ID" value="MBP1464992.1"/>
    <property type="molecule type" value="Genomic_DNA"/>
</dbReference>
<dbReference type="Pfam" id="PF02518">
    <property type="entry name" value="HATPase_c"/>
    <property type="match status" value="1"/>
</dbReference>
<evidence type="ECO:0000313" key="3">
    <source>
        <dbReference type="Proteomes" id="UP001193081"/>
    </source>
</evidence>
<reference evidence="2 3" key="1">
    <citation type="submission" date="2021-03" db="EMBL/GenBank/DDBJ databases">
        <authorList>
            <person name="Grouzdev D.S."/>
        </authorList>
    </citation>
    <scope>NUCLEOTIDE SEQUENCE [LARGE SCALE GENOMIC DNA]</scope>
    <source>
        <strain evidence="2 3">M50-1</strain>
    </source>
</reference>
<dbReference type="RefSeq" id="WP_135477052.1">
    <property type="nucleotide sequence ID" value="NZ_SIJK02000005.1"/>
</dbReference>
<dbReference type="PANTHER" id="PTHR43065">
    <property type="entry name" value="SENSOR HISTIDINE KINASE"/>
    <property type="match status" value="1"/>
</dbReference>